<name>A0A3P7I0X6_STRVU</name>
<keyword evidence="1" id="KW-0472">Membrane</keyword>
<dbReference type="EMBL" id="UYYB01002329">
    <property type="protein sequence ID" value="VDM66220.1"/>
    <property type="molecule type" value="Genomic_DNA"/>
</dbReference>
<accession>A0A3P7I0X6</accession>
<keyword evidence="3" id="KW-1185">Reference proteome</keyword>
<dbReference type="OrthoDB" id="5824413at2759"/>
<feature type="transmembrane region" description="Helical" evidence="1">
    <location>
        <begin position="95"/>
        <end position="114"/>
    </location>
</feature>
<dbReference type="Proteomes" id="UP000270094">
    <property type="component" value="Unassembled WGS sequence"/>
</dbReference>
<feature type="transmembrane region" description="Helical" evidence="1">
    <location>
        <begin position="126"/>
        <end position="146"/>
    </location>
</feature>
<keyword evidence="1" id="KW-1133">Transmembrane helix</keyword>
<proteinExistence type="predicted"/>
<organism evidence="2 3">
    <name type="scientific">Strongylus vulgaris</name>
    <name type="common">Blood worm</name>
    <dbReference type="NCBI Taxonomy" id="40348"/>
    <lineage>
        <taxon>Eukaryota</taxon>
        <taxon>Metazoa</taxon>
        <taxon>Ecdysozoa</taxon>
        <taxon>Nematoda</taxon>
        <taxon>Chromadorea</taxon>
        <taxon>Rhabditida</taxon>
        <taxon>Rhabditina</taxon>
        <taxon>Rhabditomorpha</taxon>
        <taxon>Strongyloidea</taxon>
        <taxon>Strongylidae</taxon>
        <taxon>Strongylus</taxon>
    </lineage>
</organism>
<evidence type="ECO:0000313" key="3">
    <source>
        <dbReference type="Proteomes" id="UP000270094"/>
    </source>
</evidence>
<feature type="transmembrane region" description="Helical" evidence="1">
    <location>
        <begin position="221"/>
        <end position="242"/>
    </location>
</feature>
<evidence type="ECO:0000256" key="1">
    <source>
        <dbReference type="SAM" id="Phobius"/>
    </source>
</evidence>
<dbReference type="AlphaFoldDB" id="A0A3P7I0X6"/>
<evidence type="ECO:0000313" key="2">
    <source>
        <dbReference type="EMBL" id="VDM66220.1"/>
    </source>
</evidence>
<keyword evidence="1" id="KW-0812">Transmembrane</keyword>
<protein>
    <submittedName>
        <fullName evidence="2">Uncharacterized protein</fullName>
    </submittedName>
</protein>
<gene>
    <name evidence="2" type="ORF">SVUK_LOCUS1218</name>
</gene>
<sequence>MLTMTFSKGNPTNKETSTSCFGSLLHPDWCDHKRYVTHRDYMSMENFLSISALYVLRAEYDYLGSSLFRNKPMGVRSISDTVMITLATPNTLGHWGYLLSSLAFTVYRFGLFMSKSIAERTTCIKVLLISSLILPLLITFGSTALGCYKRYNRFSLAYTFSCSNCDNLFLGISYIDFNLYAGQSIPLIMITAYAIILISVYRNRKNHGGFSRRQSLADARLAFQFIIICSSQYLSTFLFFIIPKVGHGSDWSILVMNSIGK</sequence>
<reference evidence="2 3" key="1">
    <citation type="submission" date="2018-11" db="EMBL/GenBank/DDBJ databases">
        <authorList>
            <consortium name="Pathogen Informatics"/>
        </authorList>
    </citation>
    <scope>NUCLEOTIDE SEQUENCE [LARGE SCALE GENOMIC DNA]</scope>
</reference>
<feature type="transmembrane region" description="Helical" evidence="1">
    <location>
        <begin position="180"/>
        <end position="201"/>
    </location>
</feature>